<reference evidence="1 2" key="1">
    <citation type="submission" date="2018-10" db="EMBL/GenBank/DDBJ databases">
        <title>Transmission dynamics of multidrug resistant bacteria on intensive care unit surfaces.</title>
        <authorList>
            <person name="D'Souza A.W."/>
            <person name="Potter R.F."/>
            <person name="Wallace M."/>
            <person name="Shupe A."/>
            <person name="Patel S."/>
            <person name="Sun S."/>
            <person name="Gul D."/>
            <person name="Kwon J.H."/>
            <person name="Andleeb S."/>
            <person name="Burnham C.-A.D."/>
            <person name="Dantas G."/>
        </authorList>
    </citation>
    <scope>NUCLEOTIDE SEQUENCE [LARGE SCALE GENOMIC DNA]</scope>
    <source>
        <strain evidence="1 2">WF_348</strain>
    </source>
</reference>
<organism evidence="1 2">
    <name type="scientific">Empedobacter falsenii</name>
    <dbReference type="NCBI Taxonomy" id="343874"/>
    <lineage>
        <taxon>Bacteria</taxon>
        <taxon>Pseudomonadati</taxon>
        <taxon>Bacteroidota</taxon>
        <taxon>Flavobacteriia</taxon>
        <taxon>Flavobacteriales</taxon>
        <taxon>Weeksellaceae</taxon>
        <taxon>Empedobacter</taxon>
    </lineage>
</organism>
<dbReference type="EMBL" id="RHPO01000002">
    <property type="protein sequence ID" value="RRT94196.1"/>
    <property type="molecule type" value="Genomic_DNA"/>
</dbReference>
<protein>
    <submittedName>
        <fullName evidence="1">Uncharacterized protein</fullName>
    </submittedName>
</protein>
<dbReference type="Proteomes" id="UP000267844">
    <property type="component" value="Unassembled WGS sequence"/>
</dbReference>
<name>A0A427BTM1_9FLAO</name>
<accession>A0A427BTM1</accession>
<comment type="caution">
    <text evidence="1">The sequence shown here is derived from an EMBL/GenBank/DDBJ whole genome shotgun (WGS) entry which is preliminary data.</text>
</comment>
<evidence type="ECO:0000313" key="2">
    <source>
        <dbReference type="Proteomes" id="UP000267844"/>
    </source>
</evidence>
<dbReference type="AlphaFoldDB" id="A0A427BTM1"/>
<dbReference type="RefSeq" id="WP_125348989.1">
    <property type="nucleotide sequence ID" value="NZ_RHPN01000002.1"/>
</dbReference>
<proteinExistence type="predicted"/>
<gene>
    <name evidence="1" type="ORF">EGI89_02175</name>
</gene>
<sequence length="158" mass="18244">MKTIEIPIQVPNGFKIDSLDKKNSLITCSEIPKDIKEQIKSFQDAISKLGEDDEDVKAFRSIENLEIPKHIIAHLQLIIIAKALNEDWIPDWSDSSQYKYYPWFNMESSSAGGFVYDDFAYCYASTNVGSRLCFKSIELAEYAGKQFKDIYEEYFLIK</sequence>
<evidence type="ECO:0000313" key="1">
    <source>
        <dbReference type="EMBL" id="RRT94196.1"/>
    </source>
</evidence>